<name>A0A378UEY8_BERDE</name>
<evidence type="ECO:0008006" key="4">
    <source>
        <dbReference type="Google" id="ProtNLM"/>
    </source>
</evidence>
<proteinExistence type="predicted"/>
<evidence type="ECO:0000313" key="3">
    <source>
        <dbReference type="Proteomes" id="UP000254651"/>
    </source>
</evidence>
<dbReference type="EMBL" id="UGQS01000001">
    <property type="protein sequence ID" value="STZ75954.1"/>
    <property type="molecule type" value="Genomic_DNA"/>
</dbReference>
<accession>A0A378UEY8</accession>
<feature type="chain" id="PRO_5016886778" description="Lipoprotein" evidence="1">
    <location>
        <begin position="19"/>
        <end position="43"/>
    </location>
</feature>
<protein>
    <recommendedName>
        <fullName evidence="4">Lipoprotein</fullName>
    </recommendedName>
</protein>
<dbReference type="PROSITE" id="PS51257">
    <property type="entry name" value="PROKAR_LIPOPROTEIN"/>
    <property type="match status" value="1"/>
</dbReference>
<evidence type="ECO:0000313" key="2">
    <source>
        <dbReference type="EMBL" id="STZ75954.1"/>
    </source>
</evidence>
<evidence type="ECO:0000256" key="1">
    <source>
        <dbReference type="SAM" id="SignalP"/>
    </source>
</evidence>
<organism evidence="2 3">
    <name type="scientific">Bergeriella denitrificans</name>
    <name type="common">Neisseria denitrificans</name>
    <dbReference type="NCBI Taxonomy" id="494"/>
    <lineage>
        <taxon>Bacteria</taxon>
        <taxon>Pseudomonadati</taxon>
        <taxon>Pseudomonadota</taxon>
        <taxon>Betaproteobacteria</taxon>
        <taxon>Neisseriales</taxon>
        <taxon>Neisseriaceae</taxon>
        <taxon>Bergeriella</taxon>
    </lineage>
</organism>
<sequence>MKKNITAVGLALLLAACAQTNTGGYFGAGNSGVAGGVTQSFRW</sequence>
<dbReference type="Proteomes" id="UP000254651">
    <property type="component" value="Unassembled WGS sequence"/>
</dbReference>
<gene>
    <name evidence="2" type="ORF">NCTC10295_00708</name>
</gene>
<keyword evidence="3" id="KW-1185">Reference proteome</keyword>
<dbReference type="AlphaFoldDB" id="A0A378UEY8"/>
<keyword evidence="1" id="KW-0732">Signal</keyword>
<feature type="signal peptide" evidence="1">
    <location>
        <begin position="1"/>
        <end position="18"/>
    </location>
</feature>
<reference evidence="2 3" key="1">
    <citation type="submission" date="2018-06" db="EMBL/GenBank/DDBJ databases">
        <authorList>
            <consortium name="Pathogen Informatics"/>
            <person name="Doyle S."/>
        </authorList>
    </citation>
    <scope>NUCLEOTIDE SEQUENCE [LARGE SCALE GENOMIC DNA]</scope>
    <source>
        <strain evidence="2 3">NCTC10295</strain>
    </source>
</reference>
<dbReference type="RefSeq" id="WP_255265809.1">
    <property type="nucleotide sequence ID" value="NZ_CP181246.1"/>
</dbReference>